<evidence type="ECO:0000256" key="3">
    <source>
        <dbReference type="ARBA" id="ARBA00023274"/>
    </source>
</evidence>
<dbReference type="GO" id="GO:0005840">
    <property type="term" value="C:ribosome"/>
    <property type="evidence" value="ECO:0007669"/>
    <property type="project" value="UniProtKB-KW"/>
</dbReference>
<dbReference type="AlphaFoldDB" id="A0A9W7BSJ7"/>
<dbReference type="GO" id="GO:0006412">
    <property type="term" value="P:translation"/>
    <property type="evidence" value="ECO:0007669"/>
    <property type="project" value="InterPro"/>
</dbReference>
<gene>
    <name evidence="5" type="ORF">TrVE_jg11891</name>
</gene>
<dbReference type="SMART" id="SM01387">
    <property type="entry name" value="Ribosomal_S15"/>
    <property type="match status" value="1"/>
</dbReference>
<dbReference type="CDD" id="cd00353">
    <property type="entry name" value="Ribosomal_S15p_S13e"/>
    <property type="match status" value="1"/>
</dbReference>
<name>A0A9W7BSJ7_9STRA</name>
<dbReference type="PANTHER" id="PTHR23321:SF26">
    <property type="entry name" value="SMALL RIBOSOMAL SUBUNIT PROTEIN US15M"/>
    <property type="match status" value="1"/>
</dbReference>
<dbReference type="InterPro" id="IPR005290">
    <property type="entry name" value="Ribosomal_uS15_bac-type"/>
</dbReference>
<dbReference type="Gene3D" id="6.10.250.3130">
    <property type="match status" value="1"/>
</dbReference>
<reference evidence="6" key="1">
    <citation type="journal article" date="2023" name="Commun. Biol.">
        <title>Genome analysis of Parmales, the sister group of diatoms, reveals the evolutionary specialization of diatoms from phago-mixotrophs to photoautotrophs.</title>
        <authorList>
            <person name="Ban H."/>
            <person name="Sato S."/>
            <person name="Yoshikawa S."/>
            <person name="Yamada K."/>
            <person name="Nakamura Y."/>
            <person name="Ichinomiya M."/>
            <person name="Sato N."/>
            <person name="Blanc-Mathieu R."/>
            <person name="Endo H."/>
            <person name="Kuwata A."/>
            <person name="Ogata H."/>
        </authorList>
    </citation>
    <scope>NUCLEOTIDE SEQUENCE [LARGE SCALE GENOMIC DNA]</scope>
    <source>
        <strain evidence="6">NIES 3699</strain>
    </source>
</reference>
<sequence length="151" mass="16753">MVSSALPRAFLPSSQRLLSSLAGSTSTQTSSILRHKLGRLPANSLSDEVKKAMSLDNASRSERVKFQTMSAIKEFERQPGDTGSTPVQIAALTVKIDSLASHCAINKKDHHNKRALTSLITRRRKLMQYLERKDFDSYAEVIKKLGLKALK</sequence>
<dbReference type="HAMAP" id="MF_01343_B">
    <property type="entry name" value="Ribosomal_uS15_B"/>
    <property type="match status" value="1"/>
</dbReference>
<dbReference type="InterPro" id="IPR000589">
    <property type="entry name" value="Ribosomal_uS15"/>
</dbReference>
<evidence type="ECO:0000313" key="5">
    <source>
        <dbReference type="EMBL" id="GMH95939.1"/>
    </source>
</evidence>
<protein>
    <recommendedName>
        <fullName evidence="7">30S ribosomal protein S15</fullName>
    </recommendedName>
</protein>
<evidence type="ECO:0000256" key="4">
    <source>
        <dbReference type="RuleBase" id="RU003919"/>
    </source>
</evidence>
<dbReference type="Gene3D" id="1.10.287.10">
    <property type="entry name" value="S15/NS1, RNA-binding"/>
    <property type="match status" value="1"/>
</dbReference>
<dbReference type="EMBL" id="BRXX01000176">
    <property type="protein sequence ID" value="GMH95939.1"/>
    <property type="molecule type" value="Genomic_DNA"/>
</dbReference>
<dbReference type="NCBIfam" id="TIGR00952">
    <property type="entry name" value="S15_bact"/>
    <property type="match status" value="1"/>
</dbReference>
<dbReference type="Proteomes" id="UP001165160">
    <property type="component" value="Unassembled WGS sequence"/>
</dbReference>
<dbReference type="SUPFAM" id="SSF47060">
    <property type="entry name" value="S15/NS1 RNA-binding domain"/>
    <property type="match status" value="1"/>
</dbReference>
<evidence type="ECO:0008006" key="7">
    <source>
        <dbReference type="Google" id="ProtNLM"/>
    </source>
</evidence>
<comment type="caution">
    <text evidence="5">The sequence shown here is derived from an EMBL/GenBank/DDBJ whole genome shotgun (WGS) entry which is preliminary data.</text>
</comment>
<accession>A0A9W7BSJ7</accession>
<keyword evidence="3 4" id="KW-0687">Ribonucleoprotein</keyword>
<evidence type="ECO:0000256" key="2">
    <source>
        <dbReference type="ARBA" id="ARBA00022980"/>
    </source>
</evidence>
<dbReference type="InterPro" id="IPR009068">
    <property type="entry name" value="uS15_NS1_RNA-bd_sf"/>
</dbReference>
<keyword evidence="2 4" id="KW-0689">Ribosomal protein</keyword>
<dbReference type="GO" id="GO:0005737">
    <property type="term" value="C:cytoplasm"/>
    <property type="evidence" value="ECO:0007669"/>
    <property type="project" value="UniProtKB-ARBA"/>
</dbReference>
<proteinExistence type="inferred from homology"/>
<keyword evidence="6" id="KW-1185">Reference proteome</keyword>
<dbReference type="GO" id="GO:0003735">
    <property type="term" value="F:structural constituent of ribosome"/>
    <property type="evidence" value="ECO:0007669"/>
    <property type="project" value="InterPro"/>
</dbReference>
<evidence type="ECO:0000313" key="6">
    <source>
        <dbReference type="Proteomes" id="UP001165160"/>
    </source>
</evidence>
<comment type="similarity">
    <text evidence="1 4">Belongs to the universal ribosomal protein uS15 family.</text>
</comment>
<dbReference type="Pfam" id="PF00312">
    <property type="entry name" value="Ribosomal_S15"/>
    <property type="match status" value="1"/>
</dbReference>
<dbReference type="PANTHER" id="PTHR23321">
    <property type="entry name" value="RIBOSOMAL PROTEIN S15, BACTERIAL AND ORGANELLAR"/>
    <property type="match status" value="1"/>
</dbReference>
<dbReference type="GO" id="GO:1990904">
    <property type="term" value="C:ribonucleoprotein complex"/>
    <property type="evidence" value="ECO:0007669"/>
    <property type="project" value="UniProtKB-KW"/>
</dbReference>
<organism evidence="5 6">
    <name type="scientific">Triparma verrucosa</name>
    <dbReference type="NCBI Taxonomy" id="1606542"/>
    <lineage>
        <taxon>Eukaryota</taxon>
        <taxon>Sar</taxon>
        <taxon>Stramenopiles</taxon>
        <taxon>Ochrophyta</taxon>
        <taxon>Bolidophyceae</taxon>
        <taxon>Parmales</taxon>
        <taxon>Triparmaceae</taxon>
        <taxon>Triparma</taxon>
    </lineage>
</organism>
<evidence type="ECO:0000256" key="1">
    <source>
        <dbReference type="ARBA" id="ARBA00008434"/>
    </source>
</evidence>